<dbReference type="Proteomes" id="UP001451303">
    <property type="component" value="Unassembled WGS sequence"/>
</dbReference>
<protein>
    <recommendedName>
        <fullName evidence="4">Secreted protein</fullName>
    </recommendedName>
</protein>
<evidence type="ECO:0000313" key="2">
    <source>
        <dbReference type="EMBL" id="KAL0474935.1"/>
    </source>
</evidence>
<feature type="transmembrane region" description="Helical" evidence="1">
    <location>
        <begin position="6"/>
        <end position="37"/>
    </location>
</feature>
<accession>A0ABR3DQK1</accession>
<evidence type="ECO:0008006" key="4">
    <source>
        <dbReference type="Google" id="ProtNLM"/>
    </source>
</evidence>
<evidence type="ECO:0000313" key="3">
    <source>
        <dbReference type="Proteomes" id="UP001451303"/>
    </source>
</evidence>
<proteinExistence type="predicted"/>
<keyword evidence="1" id="KW-0812">Transmembrane</keyword>
<keyword evidence="1" id="KW-0472">Membrane</keyword>
<keyword evidence="1" id="KW-1133">Transmembrane helix</keyword>
<dbReference type="EMBL" id="JAVLET010000001">
    <property type="protein sequence ID" value="KAL0474935.1"/>
    <property type="molecule type" value="Genomic_DNA"/>
</dbReference>
<name>A0ABR3DQK1_NEUIN</name>
<keyword evidence="3" id="KW-1185">Reference proteome</keyword>
<organism evidence="2 3">
    <name type="scientific">Neurospora intermedia</name>
    <dbReference type="NCBI Taxonomy" id="5142"/>
    <lineage>
        <taxon>Eukaryota</taxon>
        <taxon>Fungi</taxon>
        <taxon>Dikarya</taxon>
        <taxon>Ascomycota</taxon>
        <taxon>Pezizomycotina</taxon>
        <taxon>Sordariomycetes</taxon>
        <taxon>Sordariomycetidae</taxon>
        <taxon>Sordariales</taxon>
        <taxon>Sordariaceae</taxon>
        <taxon>Neurospora</taxon>
    </lineage>
</organism>
<evidence type="ECO:0000256" key="1">
    <source>
        <dbReference type="SAM" id="Phobius"/>
    </source>
</evidence>
<comment type="caution">
    <text evidence="2">The sequence shown here is derived from an EMBL/GenBank/DDBJ whole genome shotgun (WGS) entry which is preliminary data.</text>
</comment>
<gene>
    <name evidence="2" type="ORF">QR685DRAFT_511238</name>
</gene>
<sequence>MHGAFVFLFFFFWFHLFIIFHWILPFFALFCVVNFLVCCSQESNNTRVLAVEEAGFCIRNNRYWGRKELGIATAGNLLFGFGA</sequence>
<reference evidence="2 3" key="1">
    <citation type="submission" date="2023-09" db="EMBL/GenBank/DDBJ databases">
        <title>Multi-omics analysis of a traditional fermented food reveals byproduct-associated fungal strains for waste-to-food upcycling.</title>
        <authorList>
            <consortium name="Lawrence Berkeley National Laboratory"/>
            <person name="Rekdal V.M."/>
            <person name="Villalobos-Escobedo J.M."/>
            <person name="Rodriguez-Valeron N."/>
            <person name="Garcia M.O."/>
            <person name="Vasquez D.P."/>
            <person name="Damayanti I."/>
            <person name="Sorensen P.M."/>
            <person name="Baidoo E.E."/>
            <person name="De Carvalho A.C."/>
            <person name="Riley R."/>
            <person name="Lipzen A."/>
            <person name="He G."/>
            <person name="Yan M."/>
            <person name="Haridas S."/>
            <person name="Daum C."/>
            <person name="Yoshinaga Y."/>
            <person name="Ng V."/>
            <person name="Grigoriev I.V."/>
            <person name="Munk R."/>
            <person name="Nuraida L."/>
            <person name="Wijaya C.H."/>
            <person name="Morales P.-C."/>
            <person name="Keasling J.D."/>
        </authorList>
    </citation>
    <scope>NUCLEOTIDE SEQUENCE [LARGE SCALE GENOMIC DNA]</scope>
    <source>
        <strain evidence="2 3">FGSC 2613</strain>
    </source>
</reference>